<reference evidence="1" key="1">
    <citation type="submission" date="2017-03" db="EMBL/GenBank/DDBJ databases">
        <authorList>
            <consortium name="AG Boll"/>
        </authorList>
    </citation>
    <scope>NUCLEOTIDE SEQUENCE [LARGE SCALE GENOMIC DNA]</scope>
    <source>
        <strain evidence="1">Chol</strain>
    </source>
</reference>
<sequence>MRWICSTQENLMVFALLQVTAISLALQCVYAKRALPFSGSGKRKLQRLFVMPAISFCLPKFCARVPQMNPLLSPKKQRMITLPPNHSLLLKLQK</sequence>
<gene>
    <name evidence="1" type="ORF">SDENCHOL_10458</name>
</gene>
<keyword evidence="2" id="KW-1185">Reference proteome</keyword>
<evidence type="ECO:0000313" key="2">
    <source>
        <dbReference type="Proteomes" id="UP000242886"/>
    </source>
</evidence>
<evidence type="ECO:0000313" key="1">
    <source>
        <dbReference type="EMBL" id="SMB21976.1"/>
    </source>
</evidence>
<accession>A0A7Z7MU73</accession>
<proteinExistence type="predicted"/>
<dbReference type="AlphaFoldDB" id="A0A7Z7MU73"/>
<dbReference type="Proteomes" id="UP000242886">
    <property type="component" value="Chromosome SDENCHOL"/>
</dbReference>
<organism evidence="1 2">
    <name type="scientific">Sterolibacterium denitrificans</name>
    <dbReference type="NCBI Taxonomy" id="157592"/>
    <lineage>
        <taxon>Bacteria</taxon>
        <taxon>Pseudomonadati</taxon>
        <taxon>Pseudomonadota</taxon>
        <taxon>Betaproteobacteria</taxon>
        <taxon>Nitrosomonadales</taxon>
        <taxon>Sterolibacteriaceae</taxon>
        <taxon>Sterolibacterium</taxon>
    </lineage>
</organism>
<protein>
    <submittedName>
        <fullName evidence="1">Uncharacterized protein</fullName>
    </submittedName>
</protein>
<name>A0A7Z7MU73_9PROT</name>
<dbReference type="EMBL" id="LT837803">
    <property type="protein sequence ID" value="SMB21976.1"/>
    <property type="molecule type" value="Genomic_DNA"/>
</dbReference>